<feature type="compositionally biased region" description="Basic and acidic residues" evidence="1">
    <location>
        <begin position="76"/>
        <end position="85"/>
    </location>
</feature>
<protein>
    <submittedName>
        <fullName evidence="2">Uncharacterized protein</fullName>
    </submittedName>
</protein>
<dbReference type="AlphaFoldDB" id="A0A0B6Y2M1"/>
<evidence type="ECO:0000313" key="2">
    <source>
        <dbReference type="EMBL" id="CEK50369.1"/>
    </source>
</evidence>
<proteinExistence type="predicted"/>
<sequence length="85" mass="9886">KTDFISYNPVSQNQPTYNRSTHNNPVYNHNKPTFNPAALSKHHNYLNEVRELQGSHLDTPAPRDRVPKPIPYTLPKEPHKNLEFL</sequence>
<feature type="region of interest" description="Disordered" evidence="1">
    <location>
        <begin position="54"/>
        <end position="85"/>
    </location>
</feature>
<name>A0A0B6Y2M1_9EUPU</name>
<feature type="compositionally biased region" description="Polar residues" evidence="1">
    <location>
        <begin position="8"/>
        <end position="23"/>
    </location>
</feature>
<gene>
    <name evidence="2" type="primary">ORF10564</name>
</gene>
<reference evidence="2" key="1">
    <citation type="submission" date="2014-12" db="EMBL/GenBank/DDBJ databases">
        <title>Insight into the proteome of Arion vulgaris.</title>
        <authorList>
            <person name="Aradska J."/>
            <person name="Bulat T."/>
            <person name="Smidak R."/>
            <person name="Sarate P."/>
            <person name="Gangsoo J."/>
            <person name="Sialana F."/>
            <person name="Bilban M."/>
            <person name="Lubec G."/>
        </authorList>
    </citation>
    <scope>NUCLEOTIDE SEQUENCE</scope>
    <source>
        <tissue evidence="2">Skin</tissue>
    </source>
</reference>
<feature type="region of interest" description="Disordered" evidence="1">
    <location>
        <begin position="1"/>
        <end position="23"/>
    </location>
</feature>
<feature type="non-terminal residue" evidence="2">
    <location>
        <position position="1"/>
    </location>
</feature>
<dbReference type="EMBL" id="HACG01003504">
    <property type="protein sequence ID" value="CEK50369.1"/>
    <property type="molecule type" value="Transcribed_RNA"/>
</dbReference>
<organism evidence="2">
    <name type="scientific">Arion vulgaris</name>
    <dbReference type="NCBI Taxonomy" id="1028688"/>
    <lineage>
        <taxon>Eukaryota</taxon>
        <taxon>Metazoa</taxon>
        <taxon>Spiralia</taxon>
        <taxon>Lophotrochozoa</taxon>
        <taxon>Mollusca</taxon>
        <taxon>Gastropoda</taxon>
        <taxon>Heterobranchia</taxon>
        <taxon>Euthyneura</taxon>
        <taxon>Panpulmonata</taxon>
        <taxon>Eupulmonata</taxon>
        <taxon>Stylommatophora</taxon>
        <taxon>Helicina</taxon>
        <taxon>Arionoidea</taxon>
        <taxon>Arionidae</taxon>
        <taxon>Arion</taxon>
    </lineage>
</organism>
<feature type="non-terminal residue" evidence="2">
    <location>
        <position position="85"/>
    </location>
</feature>
<accession>A0A0B6Y2M1</accession>
<evidence type="ECO:0000256" key="1">
    <source>
        <dbReference type="SAM" id="MobiDB-lite"/>
    </source>
</evidence>